<dbReference type="Proteomes" id="UP000256486">
    <property type="component" value="Unassembled WGS sequence"/>
</dbReference>
<dbReference type="PRINTS" id="PR00922">
    <property type="entry name" value="DADACBPTASE3"/>
</dbReference>
<keyword evidence="2" id="KW-0378">Hydrolase</keyword>
<dbReference type="GO" id="GO:0004185">
    <property type="term" value="F:serine-type carboxypeptidase activity"/>
    <property type="evidence" value="ECO:0007669"/>
    <property type="project" value="InterPro"/>
</dbReference>
<evidence type="ECO:0000313" key="5">
    <source>
        <dbReference type="Proteomes" id="UP000256486"/>
    </source>
</evidence>
<dbReference type="InterPro" id="IPR012338">
    <property type="entry name" value="Beta-lactam/transpept-like"/>
</dbReference>
<dbReference type="GO" id="GO:0000270">
    <property type="term" value="P:peptidoglycan metabolic process"/>
    <property type="evidence" value="ECO:0007669"/>
    <property type="project" value="TreeGrafter"/>
</dbReference>
<comment type="caution">
    <text evidence="4">The sequence shown here is derived from an EMBL/GenBank/DDBJ whole genome shotgun (WGS) entry which is preliminary data.</text>
</comment>
<dbReference type="RefSeq" id="WP_116413786.1">
    <property type="nucleotide sequence ID" value="NZ_NBWZ01000001.1"/>
</dbReference>
<dbReference type="PANTHER" id="PTHR30023:SF0">
    <property type="entry name" value="PENICILLIN-SENSITIVE CARBOXYPEPTIDASE A"/>
    <property type="match status" value="1"/>
</dbReference>
<dbReference type="PROSITE" id="PS51318">
    <property type="entry name" value="TAT"/>
    <property type="match status" value="1"/>
</dbReference>
<gene>
    <name evidence="4" type="ORF">B7R54_03405</name>
</gene>
<evidence type="ECO:0000256" key="2">
    <source>
        <dbReference type="ARBA" id="ARBA00022801"/>
    </source>
</evidence>
<proteinExistence type="inferred from homology"/>
<accession>A0A3E0VEM2</accession>
<dbReference type="Gene3D" id="3.40.710.10">
    <property type="entry name" value="DD-peptidase/beta-lactamase superfamily"/>
    <property type="match status" value="2"/>
</dbReference>
<sequence>MPGHSAPLSTRRRRVVVAGAWVALALLGAGSFVGGAAFASAQPEAAVAPTVSAVPTPAPTATGPVIERRPQPTAAAAPTIVRTCSVDALASAGGLGTFQGTIREASTGSILFDRAGDQFSRTASVMKVLTSAAALAVLGPDHRVTTTVVRGATPGEVVLVGGGDVTLASGSSNIYNDSASMSDLANQVKAAWAADSSTAGSAITAITLDASLFSGETWQSSWNRIEQTEGSTAEVTALMVDGDRANPSADTSPRGDDPVARAGAAFRSALGSLASGARLAEGSAAAGAGALGSVQSAPVSTMVQEAVLRSDNTEAEMLARLTAIALGAGSSFSALQAAIPAALHDAYGLDPTGLVIVDGSGLSDDDAVSARYITLLMDKVNAREGSLGVLLDGLPVADQTGTLSYRFTGANSVVDGKVMAKTGSIDSGNMLAGVVHAADGSVLTFAFFALGSQLGSGREALDALTVGVYECGNALSNG</sequence>
<evidence type="ECO:0000256" key="1">
    <source>
        <dbReference type="ARBA" id="ARBA00006096"/>
    </source>
</evidence>
<dbReference type="EMBL" id="NBWZ01000001">
    <property type="protein sequence ID" value="RFA08376.1"/>
    <property type="molecule type" value="Genomic_DNA"/>
</dbReference>
<dbReference type="PANTHER" id="PTHR30023">
    <property type="entry name" value="D-ALANYL-D-ALANINE CARBOXYPEPTIDASE"/>
    <property type="match status" value="1"/>
</dbReference>
<feature type="region of interest" description="Disordered" evidence="3">
    <location>
        <begin position="49"/>
        <end position="74"/>
    </location>
</feature>
<evidence type="ECO:0000313" key="4">
    <source>
        <dbReference type="EMBL" id="RFA08376.1"/>
    </source>
</evidence>
<dbReference type="OrthoDB" id="56883at2"/>
<dbReference type="Pfam" id="PF02113">
    <property type="entry name" value="Peptidase_S13"/>
    <property type="match status" value="1"/>
</dbReference>
<dbReference type="GO" id="GO:0006508">
    <property type="term" value="P:proteolysis"/>
    <property type="evidence" value="ECO:0007669"/>
    <property type="project" value="InterPro"/>
</dbReference>
<evidence type="ECO:0008006" key="6">
    <source>
        <dbReference type="Google" id="ProtNLM"/>
    </source>
</evidence>
<dbReference type="AlphaFoldDB" id="A0A3E0VEM2"/>
<dbReference type="SUPFAM" id="SSF56601">
    <property type="entry name" value="beta-lactamase/transpeptidase-like"/>
    <property type="match status" value="1"/>
</dbReference>
<name>A0A3E0VEM2_9MICO</name>
<reference evidence="4 5" key="1">
    <citation type="submission" date="2017-04" db="EMBL/GenBank/DDBJ databases">
        <title>Comparative genome analysis of Subtercola boreus.</title>
        <authorList>
            <person name="Cho Y.-J."/>
            <person name="Cho A."/>
            <person name="Kim O.-S."/>
            <person name="Lee J.-I."/>
        </authorList>
    </citation>
    <scope>NUCLEOTIDE SEQUENCE [LARGE SCALE GENOMIC DNA]</scope>
    <source>
        <strain evidence="4 5">K300</strain>
    </source>
</reference>
<keyword evidence="5" id="KW-1185">Reference proteome</keyword>
<protein>
    <recommendedName>
        <fullName evidence="6">D-alanyl-D-alanine carboxypeptidase/D-alanyl-D-alanine-endopeptidase</fullName>
    </recommendedName>
</protein>
<organism evidence="4 5">
    <name type="scientific">Subtercola boreus</name>
    <dbReference type="NCBI Taxonomy" id="120213"/>
    <lineage>
        <taxon>Bacteria</taxon>
        <taxon>Bacillati</taxon>
        <taxon>Actinomycetota</taxon>
        <taxon>Actinomycetes</taxon>
        <taxon>Micrococcales</taxon>
        <taxon>Microbacteriaceae</taxon>
        <taxon>Subtercola</taxon>
    </lineage>
</organism>
<comment type="similarity">
    <text evidence="1">Belongs to the peptidase S13 family.</text>
</comment>
<feature type="compositionally biased region" description="Low complexity" evidence="3">
    <location>
        <begin position="49"/>
        <end position="65"/>
    </location>
</feature>
<evidence type="ECO:0000256" key="3">
    <source>
        <dbReference type="SAM" id="MobiDB-lite"/>
    </source>
</evidence>
<dbReference type="InterPro" id="IPR006311">
    <property type="entry name" value="TAT_signal"/>
</dbReference>
<dbReference type="InterPro" id="IPR000667">
    <property type="entry name" value="Peptidase_S13"/>
</dbReference>